<evidence type="ECO:0008006" key="5">
    <source>
        <dbReference type="Google" id="ProtNLM"/>
    </source>
</evidence>
<evidence type="ECO:0000313" key="4">
    <source>
        <dbReference type="Proteomes" id="UP000796761"/>
    </source>
</evidence>
<dbReference type="Proteomes" id="UP000796761">
    <property type="component" value="Unassembled WGS sequence"/>
</dbReference>
<sequence length="415" mass="48007">MGSPGTGLSRALLRKGADRSHFPAAPPRGPGQQTPVSCAVLSIAAKEAAIERVLFHLKGLEEKFKENLKKNVVLKEEQKVFIRRLVKQIEEKEKKRDEKEVVTRDDVEKSLKAVFQFVKDKEKLLQDLRSKIEETEKKISEKQRERDYWLEYKNVGSQIHAEKISSLEKDIADIKSELERTEEHFREALKAVREENQKRFDKHMKLLSEEALKKAVGYLDRDCRREIEENQWLKEEVKIYRKEEMDLRAAVQLLEEENTTLVAKLIDIKLQHLQASGHLFLTKGAGLQELSKDEVKRESREYAAKTDGKSLRSAFPKIGSKRDYEKPQDSDEKLWKKFFPPALDLSYEDEEEFQAYSKLGPLKRKLHVIGKAVPTCKAEEIPSWSYREEDGAGESDGHITAEMIKALFNENVDEN</sequence>
<protein>
    <recommendedName>
        <fullName evidence="5">Coiled-coil domain-containing protein 83</fullName>
    </recommendedName>
</protein>
<proteinExistence type="predicted"/>
<keyword evidence="1" id="KW-0175">Coiled coil</keyword>
<gene>
    <name evidence="3" type="ORF">HGM15179_007839</name>
</gene>
<evidence type="ECO:0000313" key="3">
    <source>
        <dbReference type="EMBL" id="TRZ19283.1"/>
    </source>
</evidence>
<reference evidence="3" key="1">
    <citation type="submission" date="2019-04" db="EMBL/GenBank/DDBJ databases">
        <title>Genome assembly of Zosterops borbonicus 15179.</title>
        <authorList>
            <person name="Leroy T."/>
            <person name="Anselmetti Y."/>
            <person name="Tilak M.-K."/>
            <person name="Nabholz B."/>
        </authorList>
    </citation>
    <scope>NUCLEOTIDE SEQUENCE</scope>
    <source>
        <strain evidence="3">HGM_15179</strain>
        <tissue evidence="3">Muscle</tissue>
    </source>
</reference>
<feature type="coiled-coil region" evidence="1">
    <location>
        <begin position="57"/>
        <end position="198"/>
    </location>
</feature>
<keyword evidence="4" id="KW-1185">Reference proteome</keyword>
<dbReference type="PANTHER" id="PTHR21468:SF1">
    <property type="entry name" value="COILED-COIL DOMAIN-CONTAINING PROTEIN 83"/>
    <property type="match status" value="1"/>
</dbReference>
<dbReference type="OrthoDB" id="10005859at2759"/>
<dbReference type="EMBL" id="SWJQ01000191">
    <property type="protein sequence ID" value="TRZ19283.1"/>
    <property type="molecule type" value="Genomic_DNA"/>
</dbReference>
<comment type="caution">
    <text evidence="3">The sequence shown here is derived from an EMBL/GenBank/DDBJ whole genome shotgun (WGS) entry which is preliminary data.</text>
</comment>
<feature type="region of interest" description="Disordered" evidence="2">
    <location>
        <begin position="1"/>
        <end position="34"/>
    </location>
</feature>
<accession>A0A8K1GJP5</accession>
<evidence type="ECO:0000256" key="1">
    <source>
        <dbReference type="SAM" id="Coils"/>
    </source>
</evidence>
<dbReference type="AlphaFoldDB" id="A0A8K1GJP5"/>
<organism evidence="3 4">
    <name type="scientific">Zosterops borbonicus</name>
    <dbReference type="NCBI Taxonomy" id="364589"/>
    <lineage>
        <taxon>Eukaryota</taxon>
        <taxon>Metazoa</taxon>
        <taxon>Chordata</taxon>
        <taxon>Craniata</taxon>
        <taxon>Vertebrata</taxon>
        <taxon>Euteleostomi</taxon>
        <taxon>Archelosauria</taxon>
        <taxon>Archosauria</taxon>
        <taxon>Dinosauria</taxon>
        <taxon>Saurischia</taxon>
        <taxon>Theropoda</taxon>
        <taxon>Coelurosauria</taxon>
        <taxon>Aves</taxon>
        <taxon>Neognathae</taxon>
        <taxon>Neoaves</taxon>
        <taxon>Telluraves</taxon>
        <taxon>Australaves</taxon>
        <taxon>Passeriformes</taxon>
        <taxon>Sylvioidea</taxon>
        <taxon>Zosteropidae</taxon>
        <taxon>Zosterops</taxon>
    </lineage>
</organism>
<name>A0A8K1GJP5_9PASS</name>
<dbReference type="PANTHER" id="PTHR21468">
    <property type="entry name" value="HSD9"/>
    <property type="match status" value="1"/>
</dbReference>
<dbReference type="InterPro" id="IPR026702">
    <property type="entry name" value="CCDC83"/>
</dbReference>
<evidence type="ECO:0000256" key="2">
    <source>
        <dbReference type="SAM" id="MobiDB-lite"/>
    </source>
</evidence>